<comment type="caution">
    <text evidence="2">The sequence shown here is derived from an EMBL/GenBank/DDBJ whole genome shotgun (WGS) entry which is preliminary data.</text>
</comment>
<feature type="non-terminal residue" evidence="2">
    <location>
        <position position="1"/>
    </location>
</feature>
<feature type="domain" description="Putative plant transposon protein" evidence="1">
    <location>
        <begin position="4"/>
        <end position="56"/>
    </location>
</feature>
<dbReference type="Pfam" id="PF20167">
    <property type="entry name" value="Transposase_32"/>
    <property type="match status" value="1"/>
</dbReference>
<reference evidence="2 3" key="1">
    <citation type="journal article" date="2018" name="Front. Plant Sci.">
        <title>Red Clover (Trifolium pratense) and Zigzag Clover (T. medium) - A Picture of Genomic Similarities and Differences.</title>
        <authorList>
            <person name="Dluhosova J."/>
            <person name="Istvanek J."/>
            <person name="Nedelnik J."/>
            <person name="Repkova J."/>
        </authorList>
    </citation>
    <scope>NUCLEOTIDE SEQUENCE [LARGE SCALE GENOMIC DNA]</scope>
    <source>
        <strain evidence="3">cv. 10/8</strain>
        <tissue evidence="2">Leaf</tissue>
    </source>
</reference>
<dbReference type="InterPro" id="IPR046796">
    <property type="entry name" value="Transposase_32_dom"/>
</dbReference>
<dbReference type="AlphaFoldDB" id="A0A392W070"/>
<proteinExistence type="predicted"/>
<protein>
    <recommendedName>
        <fullName evidence="1">Putative plant transposon protein domain-containing protein</fullName>
    </recommendedName>
</protein>
<dbReference type="Proteomes" id="UP000265520">
    <property type="component" value="Unassembled WGS sequence"/>
</dbReference>
<keyword evidence="3" id="KW-1185">Reference proteome</keyword>
<evidence type="ECO:0000259" key="1">
    <source>
        <dbReference type="Pfam" id="PF20167"/>
    </source>
</evidence>
<evidence type="ECO:0000313" key="3">
    <source>
        <dbReference type="Proteomes" id="UP000265520"/>
    </source>
</evidence>
<dbReference type="EMBL" id="LXQA011319085">
    <property type="protein sequence ID" value="MCI93082.1"/>
    <property type="molecule type" value="Genomic_DNA"/>
</dbReference>
<sequence length="64" mass="7490">CVGNPRLVREFYANALHKKGAISYFKVYVRGKLVEYSEREINRLLRAVVPRKCMFSAVKDEIEK</sequence>
<accession>A0A392W070</accession>
<name>A0A392W070_9FABA</name>
<organism evidence="2 3">
    <name type="scientific">Trifolium medium</name>
    <dbReference type="NCBI Taxonomy" id="97028"/>
    <lineage>
        <taxon>Eukaryota</taxon>
        <taxon>Viridiplantae</taxon>
        <taxon>Streptophyta</taxon>
        <taxon>Embryophyta</taxon>
        <taxon>Tracheophyta</taxon>
        <taxon>Spermatophyta</taxon>
        <taxon>Magnoliopsida</taxon>
        <taxon>eudicotyledons</taxon>
        <taxon>Gunneridae</taxon>
        <taxon>Pentapetalae</taxon>
        <taxon>rosids</taxon>
        <taxon>fabids</taxon>
        <taxon>Fabales</taxon>
        <taxon>Fabaceae</taxon>
        <taxon>Papilionoideae</taxon>
        <taxon>50 kb inversion clade</taxon>
        <taxon>NPAAA clade</taxon>
        <taxon>Hologalegina</taxon>
        <taxon>IRL clade</taxon>
        <taxon>Trifolieae</taxon>
        <taxon>Trifolium</taxon>
    </lineage>
</organism>
<evidence type="ECO:0000313" key="2">
    <source>
        <dbReference type="EMBL" id="MCI93082.1"/>
    </source>
</evidence>